<evidence type="ECO:0000256" key="5">
    <source>
        <dbReference type="ARBA" id="ARBA00022801"/>
    </source>
</evidence>
<name>A0ABV8FWJ1_9ACTN</name>
<feature type="domain" description="Glycoside hydrolase family 42 N-terminal" evidence="9">
    <location>
        <begin position="13"/>
        <end position="392"/>
    </location>
</feature>
<keyword evidence="12" id="KW-1185">Reference proteome</keyword>
<feature type="domain" description="Beta-galactosidase trimerisation" evidence="10">
    <location>
        <begin position="404"/>
        <end position="608"/>
    </location>
</feature>
<dbReference type="CDD" id="cd03143">
    <property type="entry name" value="A4_beta-galactosidase_middle_domain"/>
    <property type="match status" value="1"/>
</dbReference>
<dbReference type="SUPFAM" id="SSF52317">
    <property type="entry name" value="Class I glutamine amidotransferase-like"/>
    <property type="match status" value="1"/>
</dbReference>
<accession>A0ABV8FWJ1</accession>
<evidence type="ECO:0000256" key="1">
    <source>
        <dbReference type="ARBA" id="ARBA00001412"/>
    </source>
</evidence>
<evidence type="ECO:0000256" key="7">
    <source>
        <dbReference type="ARBA" id="ARBA00023295"/>
    </source>
</evidence>
<comment type="caution">
    <text evidence="11">The sequence shown here is derived from an EMBL/GenBank/DDBJ whole genome shotgun (WGS) entry which is preliminary data.</text>
</comment>
<dbReference type="InterPro" id="IPR029062">
    <property type="entry name" value="Class_I_gatase-like"/>
</dbReference>
<organism evidence="11 12">
    <name type="scientific">Nonomuraea purpurea</name>
    <dbReference type="NCBI Taxonomy" id="1849276"/>
    <lineage>
        <taxon>Bacteria</taxon>
        <taxon>Bacillati</taxon>
        <taxon>Actinomycetota</taxon>
        <taxon>Actinomycetes</taxon>
        <taxon>Streptosporangiales</taxon>
        <taxon>Streptosporangiaceae</taxon>
        <taxon>Nonomuraea</taxon>
    </lineage>
</organism>
<keyword evidence="7 8" id="KW-0326">Glycosidase</keyword>
<dbReference type="EC" id="3.2.1.23" evidence="3 8"/>
<dbReference type="InterPro" id="IPR017853">
    <property type="entry name" value="GH"/>
</dbReference>
<evidence type="ECO:0000313" key="12">
    <source>
        <dbReference type="Proteomes" id="UP001595851"/>
    </source>
</evidence>
<evidence type="ECO:0000256" key="3">
    <source>
        <dbReference type="ARBA" id="ARBA00012756"/>
    </source>
</evidence>
<proteinExistence type="inferred from homology"/>
<evidence type="ECO:0000256" key="6">
    <source>
        <dbReference type="ARBA" id="ARBA00022833"/>
    </source>
</evidence>
<dbReference type="Pfam" id="PF08532">
    <property type="entry name" value="Glyco_hydro_42M"/>
    <property type="match status" value="1"/>
</dbReference>
<gene>
    <name evidence="11" type="ORF">ACFOY2_02740</name>
</gene>
<keyword evidence="5 8" id="KW-0378">Hydrolase</keyword>
<evidence type="ECO:0000256" key="4">
    <source>
        <dbReference type="ARBA" id="ARBA00022723"/>
    </source>
</evidence>
<dbReference type="GO" id="GO:0004565">
    <property type="term" value="F:beta-galactosidase activity"/>
    <property type="evidence" value="ECO:0007669"/>
    <property type="project" value="UniProtKB-EC"/>
</dbReference>
<dbReference type="InterPro" id="IPR013738">
    <property type="entry name" value="Beta_galactosidase_Trimer"/>
</dbReference>
<evidence type="ECO:0000256" key="2">
    <source>
        <dbReference type="ARBA" id="ARBA00005940"/>
    </source>
</evidence>
<dbReference type="PANTHER" id="PTHR36447:SF2">
    <property type="entry name" value="BETA-GALACTOSIDASE YESZ"/>
    <property type="match status" value="1"/>
</dbReference>
<evidence type="ECO:0000313" key="11">
    <source>
        <dbReference type="EMBL" id="MFC4006122.1"/>
    </source>
</evidence>
<comment type="similarity">
    <text evidence="2 8">Belongs to the glycosyl hydrolase 42 family.</text>
</comment>
<comment type="catalytic activity">
    <reaction evidence="1 8">
        <text>Hydrolysis of terminal non-reducing beta-D-galactose residues in beta-D-galactosides.</text>
        <dbReference type="EC" id="3.2.1.23"/>
    </reaction>
</comment>
<dbReference type="InterPro" id="IPR003476">
    <property type="entry name" value="Glyco_hydro_42"/>
</dbReference>
<evidence type="ECO:0000259" key="10">
    <source>
        <dbReference type="Pfam" id="PF08532"/>
    </source>
</evidence>
<protein>
    <recommendedName>
        <fullName evidence="3 8">Beta-galactosidase</fullName>
        <shortName evidence="8">Beta-gal</shortName>
        <ecNumber evidence="3 8">3.2.1.23</ecNumber>
    </recommendedName>
</protein>
<dbReference type="Pfam" id="PF02449">
    <property type="entry name" value="Glyco_hydro_42"/>
    <property type="match status" value="1"/>
</dbReference>
<dbReference type="PANTHER" id="PTHR36447">
    <property type="entry name" value="BETA-GALACTOSIDASE GANA"/>
    <property type="match status" value="1"/>
</dbReference>
<dbReference type="Proteomes" id="UP001595851">
    <property type="component" value="Unassembled WGS sequence"/>
</dbReference>
<keyword evidence="6" id="KW-0862">Zinc</keyword>
<evidence type="ECO:0000259" key="9">
    <source>
        <dbReference type="Pfam" id="PF02449"/>
    </source>
</evidence>
<reference evidence="12" key="1">
    <citation type="journal article" date="2019" name="Int. J. Syst. Evol. Microbiol.">
        <title>The Global Catalogue of Microorganisms (GCM) 10K type strain sequencing project: providing services to taxonomists for standard genome sequencing and annotation.</title>
        <authorList>
            <consortium name="The Broad Institute Genomics Platform"/>
            <consortium name="The Broad Institute Genome Sequencing Center for Infectious Disease"/>
            <person name="Wu L."/>
            <person name="Ma J."/>
        </authorList>
    </citation>
    <scope>NUCLEOTIDE SEQUENCE [LARGE SCALE GENOMIC DNA]</scope>
    <source>
        <strain evidence="12">TBRC 1276</strain>
    </source>
</reference>
<dbReference type="InterPro" id="IPR013529">
    <property type="entry name" value="Glyco_hydro_42_N"/>
</dbReference>
<dbReference type="SUPFAM" id="SSF51445">
    <property type="entry name" value="(Trans)glycosidases"/>
    <property type="match status" value="1"/>
</dbReference>
<dbReference type="Gene3D" id="3.40.50.880">
    <property type="match status" value="1"/>
</dbReference>
<dbReference type="EMBL" id="JBHSBI010000001">
    <property type="protein sequence ID" value="MFC4006122.1"/>
    <property type="molecule type" value="Genomic_DNA"/>
</dbReference>
<keyword evidence="4" id="KW-0479">Metal-binding</keyword>
<dbReference type="Gene3D" id="3.20.20.80">
    <property type="entry name" value="Glycosidases"/>
    <property type="match status" value="1"/>
</dbReference>
<evidence type="ECO:0000256" key="8">
    <source>
        <dbReference type="PIRNR" id="PIRNR001084"/>
    </source>
</evidence>
<dbReference type="PIRSF" id="PIRSF001084">
    <property type="entry name" value="B-galactosidase"/>
    <property type="match status" value="1"/>
</dbReference>
<sequence length="678" mass="75690">MTRTTGIRFGTAYYWEYLRAPDLARDLDLMVQAKIDTIRVGESVWSTWEPRDGEFDLEWLTPVLDGAHERGIGVVLGTPTYAIPPWLQRKHPELAVARADGSRVPWGARQEVDFTAPAFLRHAERVIRAVVGRHGGHPAVAGVQLDNEPGLHLIHNEPVFERFTAWLAGRYGDPARLNEEWGLTYWSHRIGDWNELWRPHGNTTPSYDLAWRRFQADLTTEFIAWQAALVRELVPPDLVLTTCLAYQRSALDDVRLSEHLTVTSGNAYYLPQDALIHDAEDTPAEISWFSAEPSQLLQAADRMYASKGARYWVTETNATSIAGSQLNLPPYDGQLRQAAWALVARGAEMISYWHWHTLHYGAETYWGGILGHSMTPGRVYDEVARLGAELDRAGDDLTGLTPDADVAFLYSHESKWALTFQPPLTLDGRGPDKDAYERIVTAFYRGACEAGMQAAFVPPERFTPYPVVVAPALYCMSAELADVLAAYVRDGGHLVLTFLSGYADEEARARAEVAPGPLRELAGVRYLEYSTLPRPVPLRGFGTRDVARHWADALEPEGAEPLAHYDHHHFGRWPAITRNRVGEGSVTYVGTLPGRELTAELFRRIAPERDRLVTADAPQVTVRSAVNGQGERLWFAHNWSDRESTVTLAAAATEVTGSREPLPPGPLRLAPFDVRVVK</sequence>
<dbReference type="RefSeq" id="WP_379526281.1">
    <property type="nucleotide sequence ID" value="NZ_JBHSBI010000001.1"/>
</dbReference>